<evidence type="ECO:0000313" key="1">
    <source>
        <dbReference type="EMBL" id="KAF5799746.1"/>
    </source>
</evidence>
<protein>
    <submittedName>
        <fullName evidence="2">Uncharacterized protein</fullName>
    </submittedName>
</protein>
<dbReference type="EMBL" id="CM007891">
    <property type="protein sequence ID" value="OTG34525.1"/>
    <property type="molecule type" value="Genomic_DNA"/>
</dbReference>
<name>A0A251VG23_HELAN</name>
<sequence>MKDVAGRVVDLSWWNFRFYTLNCKGFGPSQLLPLFIKLHKSLIQTTPADRKLESKATSSWFYLSKR</sequence>
<proteinExistence type="predicted"/>
<dbReference type="AlphaFoldDB" id="A0A251VG23"/>
<reference evidence="1 3" key="1">
    <citation type="journal article" date="2017" name="Nature">
        <title>The sunflower genome provides insights into oil metabolism, flowering and Asterid evolution.</title>
        <authorList>
            <person name="Badouin H."/>
            <person name="Gouzy J."/>
            <person name="Grassa C.J."/>
            <person name="Murat F."/>
            <person name="Staton S.E."/>
            <person name="Cottret L."/>
            <person name="Lelandais-Briere C."/>
            <person name="Owens G.L."/>
            <person name="Carrere S."/>
            <person name="Mayjonade B."/>
            <person name="Legrand L."/>
            <person name="Gill N."/>
            <person name="Kane N.C."/>
            <person name="Bowers J.E."/>
            <person name="Hubner S."/>
            <person name="Bellec A."/>
            <person name="Berard A."/>
            <person name="Berges H."/>
            <person name="Blanchet N."/>
            <person name="Boniface M.C."/>
            <person name="Brunel D."/>
            <person name="Catrice O."/>
            <person name="Chaidir N."/>
            <person name="Claudel C."/>
            <person name="Donnadieu C."/>
            <person name="Faraut T."/>
            <person name="Fievet G."/>
            <person name="Helmstetter N."/>
            <person name="King M."/>
            <person name="Knapp S.J."/>
            <person name="Lai Z."/>
            <person name="Le Paslier M.C."/>
            <person name="Lippi Y."/>
            <person name="Lorenzon L."/>
            <person name="Mandel J.R."/>
            <person name="Marage G."/>
            <person name="Marchand G."/>
            <person name="Marquand E."/>
            <person name="Bret-Mestries E."/>
            <person name="Morien E."/>
            <person name="Nambeesan S."/>
            <person name="Nguyen T."/>
            <person name="Pegot-Espagnet P."/>
            <person name="Pouilly N."/>
            <person name="Raftis F."/>
            <person name="Sallet E."/>
            <person name="Schiex T."/>
            <person name="Thomas J."/>
            <person name="Vandecasteele C."/>
            <person name="Vares D."/>
            <person name="Vear F."/>
            <person name="Vautrin S."/>
            <person name="Crespi M."/>
            <person name="Mangin B."/>
            <person name="Burke J.M."/>
            <person name="Salse J."/>
            <person name="Munos S."/>
            <person name="Vincourt P."/>
            <person name="Rieseberg L.H."/>
            <person name="Langlade N.B."/>
        </authorList>
    </citation>
    <scope>NUCLEOTIDE SEQUENCE [LARGE SCALE GENOMIC DNA]</scope>
    <source>
        <strain evidence="3">cv. SF193</strain>
        <tissue evidence="1">Leaves</tissue>
    </source>
</reference>
<accession>A0A251VG23</accession>
<dbReference type="InParanoid" id="A0A251VG23"/>
<reference evidence="2" key="2">
    <citation type="submission" date="2017-02" db="EMBL/GenBank/DDBJ databases">
        <title>Sunflower complete genome.</title>
        <authorList>
            <person name="Langlade N."/>
            <person name="Munos S."/>
        </authorList>
    </citation>
    <scope>NUCLEOTIDE SEQUENCE [LARGE SCALE GENOMIC DNA]</scope>
    <source>
        <tissue evidence="2">Leaves</tissue>
    </source>
</reference>
<reference evidence="1" key="3">
    <citation type="submission" date="2020-06" db="EMBL/GenBank/DDBJ databases">
        <title>Helianthus annuus Genome sequencing and assembly Release 2.</title>
        <authorList>
            <person name="Gouzy J."/>
            <person name="Langlade N."/>
            <person name="Munos S."/>
        </authorList>
    </citation>
    <scope>NUCLEOTIDE SEQUENCE</scope>
    <source>
        <tissue evidence="1">Leaves</tissue>
    </source>
</reference>
<dbReference type="Gramene" id="mRNA:HanXRQr2_Chr07g0308081">
    <property type="protein sequence ID" value="mRNA:HanXRQr2_Chr07g0308081"/>
    <property type="gene ID" value="HanXRQr2_Chr07g0308081"/>
</dbReference>
<dbReference type="Proteomes" id="UP000215914">
    <property type="component" value="Chromosome 2"/>
</dbReference>
<evidence type="ECO:0000313" key="3">
    <source>
        <dbReference type="Proteomes" id="UP000215914"/>
    </source>
</evidence>
<keyword evidence="3" id="KW-1185">Reference proteome</keyword>
<gene>
    <name evidence="2" type="ORF">HannXRQ_Chr02g0046801</name>
    <name evidence="1" type="ORF">HanXRQr2_Chr07g0308081</name>
</gene>
<dbReference type="EMBL" id="MNCJ02000322">
    <property type="protein sequence ID" value="KAF5799746.1"/>
    <property type="molecule type" value="Genomic_DNA"/>
</dbReference>
<organism evidence="2 3">
    <name type="scientific">Helianthus annuus</name>
    <name type="common">Common sunflower</name>
    <dbReference type="NCBI Taxonomy" id="4232"/>
    <lineage>
        <taxon>Eukaryota</taxon>
        <taxon>Viridiplantae</taxon>
        <taxon>Streptophyta</taxon>
        <taxon>Embryophyta</taxon>
        <taxon>Tracheophyta</taxon>
        <taxon>Spermatophyta</taxon>
        <taxon>Magnoliopsida</taxon>
        <taxon>eudicotyledons</taxon>
        <taxon>Gunneridae</taxon>
        <taxon>Pentapetalae</taxon>
        <taxon>asterids</taxon>
        <taxon>campanulids</taxon>
        <taxon>Asterales</taxon>
        <taxon>Asteraceae</taxon>
        <taxon>Asteroideae</taxon>
        <taxon>Heliantheae alliance</taxon>
        <taxon>Heliantheae</taxon>
        <taxon>Helianthus</taxon>
    </lineage>
</organism>
<evidence type="ECO:0000313" key="2">
    <source>
        <dbReference type="EMBL" id="OTG34525.1"/>
    </source>
</evidence>